<evidence type="ECO:0000313" key="9">
    <source>
        <dbReference type="EMBL" id="VDD93212.1"/>
    </source>
</evidence>
<evidence type="ECO:0000256" key="2">
    <source>
        <dbReference type="ARBA" id="ARBA00005622"/>
    </source>
</evidence>
<comment type="catalytic activity">
    <reaction evidence="8">
        <text>S-formylglutathione + H2O = formate + glutathione + H(+)</text>
        <dbReference type="Rhea" id="RHEA:14961"/>
        <dbReference type="ChEBI" id="CHEBI:15377"/>
        <dbReference type="ChEBI" id="CHEBI:15378"/>
        <dbReference type="ChEBI" id="CHEBI:15740"/>
        <dbReference type="ChEBI" id="CHEBI:57688"/>
        <dbReference type="ChEBI" id="CHEBI:57925"/>
        <dbReference type="EC" id="3.1.2.12"/>
    </reaction>
</comment>
<dbReference type="Pfam" id="PF00756">
    <property type="entry name" value="Esterase"/>
    <property type="match status" value="1"/>
</dbReference>
<dbReference type="STRING" id="51028.A0A0N4VD13"/>
<dbReference type="InterPro" id="IPR000801">
    <property type="entry name" value="Esterase-like"/>
</dbReference>
<dbReference type="EMBL" id="UXUI01009185">
    <property type="protein sequence ID" value="VDD93212.1"/>
    <property type="molecule type" value="Genomic_DNA"/>
</dbReference>
<evidence type="ECO:0000256" key="4">
    <source>
        <dbReference type="ARBA" id="ARBA00016774"/>
    </source>
</evidence>
<evidence type="ECO:0000256" key="6">
    <source>
        <dbReference type="ARBA" id="ARBA00022801"/>
    </source>
</evidence>
<feature type="active site" description="Charge relay system" evidence="7">
    <location>
        <position position="163"/>
    </location>
</feature>
<dbReference type="GO" id="GO:0018738">
    <property type="term" value="F:S-formylglutathione hydrolase activity"/>
    <property type="evidence" value="ECO:0007669"/>
    <property type="project" value="UniProtKB-EC"/>
</dbReference>
<dbReference type="AlphaFoldDB" id="A0A0N4VD13"/>
<dbReference type="NCBIfam" id="TIGR02821">
    <property type="entry name" value="fghA_ester_D"/>
    <property type="match status" value="1"/>
</dbReference>
<evidence type="ECO:0000256" key="7">
    <source>
        <dbReference type="PIRSR" id="PIRSR614186-1"/>
    </source>
</evidence>
<comment type="function">
    <text evidence="1 8">Serine hydrolase involved in the detoxification of formaldehyde.</text>
</comment>
<dbReference type="WBParaSite" id="EVEC_0000847901-mRNA-1">
    <property type="protein sequence ID" value="EVEC_0000847901-mRNA-1"/>
    <property type="gene ID" value="EVEC_0000847901"/>
</dbReference>
<evidence type="ECO:0000313" key="10">
    <source>
        <dbReference type="Proteomes" id="UP000274131"/>
    </source>
</evidence>
<dbReference type="GO" id="GO:0005829">
    <property type="term" value="C:cytosol"/>
    <property type="evidence" value="ECO:0007669"/>
    <property type="project" value="TreeGrafter"/>
</dbReference>
<dbReference type="Proteomes" id="UP000274131">
    <property type="component" value="Unassembled WGS sequence"/>
</dbReference>
<dbReference type="PANTHER" id="PTHR10061:SF0">
    <property type="entry name" value="S-FORMYLGLUTATHIONE HYDROLASE"/>
    <property type="match status" value="1"/>
</dbReference>
<dbReference type="Gene3D" id="3.40.50.1820">
    <property type="entry name" value="alpha/beta hydrolase"/>
    <property type="match status" value="1"/>
</dbReference>
<dbReference type="EC" id="3.1.2.12" evidence="3 8"/>
<sequence>MENGLTEVWSSRWFKGVQKVFSHSSHKYFTLLFSLSSELKCTVNFGIYLPDLKEGEKAPVLLYLSGLTCTEDNFIRKSAFQRYASELKMIVVNTDTSPRGDDVEDDPESYDIGKGAGFYVDALNPKWDRHYRMYSYITKEIPRLITENFPQCDKNKWGIFGHSMGGHGAIVIGLRNPDIFKSISAFAPICNPTKSQWGQKVFPAYLGTDSNIWKSYDAVEVIKAYSGREVKILIDQGTVDEFLEQLMPISLEAAPSNKVHIQLRYQEGYDHSYAFVSTFIEEHLRFHKDVLSQTST</sequence>
<reference evidence="9 10" key="2">
    <citation type="submission" date="2018-10" db="EMBL/GenBank/DDBJ databases">
        <authorList>
            <consortium name="Pathogen Informatics"/>
        </authorList>
    </citation>
    <scope>NUCLEOTIDE SEQUENCE [LARGE SCALE GENOMIC DNA]</scope>
</reference>
<feature type="active site" description="Charge relay system" evidence="7">
    <location>
        <position position="271"/>
    </location>
</feature>
<evidence type="ECO:0000313" key="11">
    <source>
        <dbReference type="WBParaSite" id="EVEC_0000847901-mRNA-1"/>
    </source>
</evidence>
<evidence type="ECO:0000256" key="1">
    <source>
        <dbReference type="ARBA" id="ARBA00002608"/>
    </source>
</evidence>
<proteinExistence type="inferred from homology"/>
<dbReference type="FunFam" id="3.40.50.1820:FF:000002">
    <property type="entry name" value="S-formylglutathione hydrolase"/>
    <property type="match status" value="1"/>
</dbReference>
<comment type="subcellular location">
    <subcellularLocation>
        <location evidence="8">Cytoplasm</location>
    </subcellularLocation>
</comment>
<accession>A0A0N4VD13</accession>
<dbReference type="GO" id="GO:0052689">
    <property type="term" value="F:carboxylic ester hydrolase activity"/>
    <property type="evidence" value="ECO:0007669"/>
    <property type="project" value="UniProtKB-KW"/>
</dbReference>
<gene>
    <name evidence="9" type="ORF">EVEC_LOCUS7963</name>
</gene>
<keyword evidence="8" id="KW-0963">Cytoplasm</keyword>
<dbReference type="GO" id="GO:0046294">
    <property type="term" value="P:formaldehyde catabolic process"/>
    <property type="evidence" value="ECO:0007669"/>
    <property type="project" value="InterPro"/>
</dbReference>
<organism evidence="11">
    <name type="scientific">Enterobius vermicularis</name>
    <name type="common">Human pinworm</name>
    <dbReference type="NCBI Taxonomy" id="51028"/>
    <lineage>
        <taxon>Eukaryota</taxon>
        <taxon>Metazoa</taxon>
        <taxon>Ecdysozoa</taxon>
        <taxon>Nematoda</taxon>
        <taxon>Chromadorea</taxon>
        <taxon>Rhabditida</taxon>
        <taxon>Spirurina</taxon>
        <taxon>Oxyuridomorpha</taxon>
        <taxon>Oxyuroidea</taxon>
        <taxon>Oxyuridae</taxon>
        <taxon>Enterobius</taxon>
    </lineage>
</organism>
<comment type="similarity">
    <text evidence="2 8">Belongs to the esterase D family.</text>
</comment>
<evidence type="ECO:0000256" key="8">
    <source>
        <dbReference type="RuleBase" id="RU363068"/>
    </source>
</evidence>
<feature type="active site" description="Charge relay system" evidence="7">
    <location>
        <position position="240"/>
    </location>
</feature>
<keyword evidence="10" id="KW-1185">Reference proteome</keyword>
<dbReference type="SUPFAM" id="SSF53474">
    <property type="entry name" value="alpha/beta-Hydrolases"/>
    <property type="match status" value="1"/>
</dbReference>
<keyword evidence="5 8" id="KW-0719">Serine esterase</keyword>
<evidence type="ECO:0000256" key="3">
    <source>
        <dbReference type="ARBA" id="ARBA00012479"/>
    </source>
</evidence>
<keyword evidence="6 8" id="KW-0378">Hydrolase</keyword>
<dbReference type="InterPro" id="IPR029058">
    <property type="entry name" value="AB_hydrolase_fold"/>
</dbReference>
<protein>
    <recommendedName>
        <fullName evidence="4 8">S-formylglutathione hydrolase</fullName>
        <ecNumber evidence="3 8">3.1.2.12</ecNumber>
    </recommendedName>
</protein>
<dbReference type="InterPro" id="IPR014186">
    <property type="entry name" value="S-formylglutathione_hydrol"/>
</dbReference>
<name>A0A0N4VD13_ENTVE</name>
<dbReference type="PANTHER" id="PTHR10061">
    <property type="entry name" value="S-FORMYLGLUTATHIONE HYDROLASE"/>
    <property type="match status" value="1"/>
</dbReference>
<reference evidence="11" key="1">
    <citation type="submission" date="2017-02" db="UniProtKB">
        <authorList>
            <consortium name="WormBaseParasite"/>
        </authorList>
    </citation>
    <scope>IDENTIFICATION</scope>
</reference>
<evidence type="ECO:0000256" key="5">
    <source>
        <dbReference type="ARBA" id="ARBA00022487"/>
    </source>
</evidence>
<dbReference type="OrthoDB" id="420518at2759"/>